<evidence type="ECO:0000256" key="1">
    <source>
        <dbReference type="SAM" id="SignalP"/>
    </source>
</evidence>
<evidence type="ECO:0000313" key="4">
    <source>
        <dbReference type="EMBL" id="MFH6771486.1"/>
    </source>
</evidence>
<dbReference type="Gene3D" id="1.10.390.10">
    <property type="entry name" value="Neutral Protease Domain 2"/>
    <property type="match status" value="1"/>
</dbReference>
<dbReference type="CDD" id="cd09603">
    <property type="entry name" value="M1_APN_like"/>
    <property type="match status" value="1"/>
</dbReference>
<keyword evidence="4" id="KW-0378">Hydrolase</keyword>
<dbReference type="Gene3D" id="2.60.40.1730">
    <property type="entry name" value="tricorn interacting facor f3 domain"/>
    <property type="match status" value="1"/>
</dbReference>
<dbReference type="InterPro" id="IPR027268">
    <property type="entry name" value="Peptidase_M4/M1_CTD_sf"/>
</dbReference>
<keyword evidence="5" id="KW-1185">Reference proteome</keyword>
<gene>
    <name evidence="4" type="ORF">V8G58_06015</name>
</gene>
<dbReference type="PANTHER" id="PTHR45726">
    <property type="entry name" value="LEUKOTRIENE A-4 HYDROLASE"/>
    <property type="match status" value="1"/>
</dbReference>
<keyword evidence="4" id="KW-0645">Protease</keyword>
<dbReference type="SUPFAM" id="SSF63737">
    <property type="entry name" value="Leukotriene A4 hydrolase N-terminal domain"/>
    <property type="match status" value="1"/>
</dbReference>
<dbReference type="RefSeq" id="WP_344740541.1">
    <property type="nucleotide sequence ID" value="NZ_BAABAY010000001.1"/>
</dbReference>
<protein>
    <submittedName>
        <fullName evidence="4">M1 family metallopeptidase</fullName>
        <ecNumber evidence="4">3.4.11.-</ecNumber>
    </submittedName>
</protein>
<keyword evidence="4" id="KW-0031">Aminopeptidase</keyword>
<dbReference type="InterPro" id="IPR042097">
    <property type="entry name" value="Aminopeptidase_N-like_N_sf"/>
</dbReference>
<dbReference type="Proteomes" id="UP001610100">
    <property type="component" value="Unassembled WGS sequence"/>
</dbReference>
<keyword evidence="1" id="KW-0732">Signal</keyword>
<name>A0ABW7MXC7_9FLAO</name>
<comment type="caution">
    <text evidence="4">The sequence shown here is derived from an EMBL/GenBank/DDBJ whole genome shotgun (WGS) entry which is preliminary data.</text>
</comment>
<reference evidence="4 5" key="1">
    <citation type="submission" date="2024-02" db="EMBL/GenBank/DDBJ databases">
        <title>A Gaetbulibacter species isolated from tidal flats and genomic insights of their niches.</title>
        <authorList>
            <person name="Ye Y."/>
        </authorList>
    </citation>
    <scope>NUCLEOTIDE SEQUENCE [LARGE SCALE GENOMIC DNA]</scope>
    <source>
        <strain evidence="4 5">KYW382</strain>
    </source>
</reference>
<dbReference type="Pfam" id="PF17900">
    <property type="entry name" value="Peptidase_M1_N"/>
    <property type="match status" value="1"/>
</dbReference>
<feature type="signal peptide" evidence="1">
    <location>
        <begin position="1"/>
        <end position="22"/>
    </location>
</feature>
<evidence type="ECO:0000259" key="3">
    <source>
        <dbReference type="Pfam" id="PF17900"/>
    </source>
</evidence>
<dbReference type="EMBL" id="JBAWKB010000001">
    <property type="protein sequence ID" value="MFH6771486.1"/>
    <property type="molecule type" value="Genomic_DNA"/>
</dbReference>
<organism evidence="4 5">
    <name type="scientific">Gaetbulibacter aestuarii</name>
    <dbReference type="NCBI Taxonomy" id="1502358"/>
    <lineage>
        <taxon>Bacteria</taxon>
        <taxon>Pseudomonadati</taxon>
        <taxon>Bacteroidota</taxon>
        <taxon>Flavobacteriia</taxon>
        <taxon>Flavobacteriales</taxon>
        <taxon>Flavobacteriaceae</taxon>
        <taxon>Gaetbulibacter</taxon>
    </lineage>
</organism>
<dbReference type="InterPro" id="IPR014782">
    <property type="entry name" value="Peptidase_M1_dom"/>
</dbReference>
<dbReference type="InterPro" id="IPR045357">
    <property type="entry name" value="Aminopeptidase_N-like_N"/>
</dbReference>
<evidence type="ECO:0000313" key="5">
    <source>
        <dbReference type="Proteomes" id="UP001610100"/>
    </source>
</evidence>
<dbReference type="SUPFAM" id="SSF55486">
    <property type="entry name" value="Metalloproteases ('zincins'), catalytic domain"/>
    <property type="match status" value="1"/>
</dbReference>
<feature type="domain" description="Aminopeptidase N-like N-terminal" evidence="3">
    <location>
        <begin position="51"/>
        <end position="221"/>
    </location>
</feature>
<dbReference type="GO" id="GO:0004177">
    <property type="term" value="F:aminopeptidase activity"/>
    <property type="evidence" value="ECO:0007669"/>
    <property type="project" value="UniProtKB-KW"/>
</dbReference>
<accession>A0ABW7MXC7</accession>
<feature type="domain" description="Peptidase M1 membrane alanine aminopeptidase" evidence="2">
    <location>
        <begin position="270"/>
        <end position="472"/>
    </location>
</feature>
<dbReference type="EC" id="3.4.11.-" evidence="4"/>
<evidence type="ECO:0000259" key="2">
    <source>
        <dbReference type="Pfam" id="PF01433"/>
    </source>
</evidence>
<dbReference type="InterPro" id="IPR034015">
    <property type="entry name" value="M1_LTA4H"/>
</dbReference>
<proteinExistence type="predicted"/>
<dbReference type="PANTHER" id="PTHR45726:SF3">
    <property type="entry name" value="LEUKOTRIENE A-4 HYDROLASE"/>
    <property type="match status" value="1"/>
</dbReference>
<dbReference type="Pfam" id="PF01433">
    <property type="entry name" value="Peptidase_M1"/>
    <property type="match status" value="1"/>
</dbReference>
<sequence>MKNRLLTIFVFCFSLLSLSAQTVSAEKQVFTHQDTLRGSITPERAWWDLTYYHLDIKVKPEEKFISGKNTVQYRVLQPDSVMQIDLQSPLKITKVIQNNQELRVRDDGNAHFIYLKGPQKIGTVNSLDVYYEGKPKEAIRPPWDGGVSWEKDKEGNDFIATSCQGLGASVWWPCKDHMYDEVDSMLISINVPKNLMDVSNGRLRSIEQYGDTKTYNWFVKNPINNYGVNMNIANYVEFSDNYDGMAGNLTMDYYVLPYDLEKAKEQFKDAPKMMKAFEYWFGPYPFYADGYKLVEVPYLGMEHQSSVTYGNKFMKGYLGRDLSGTGWGLKFDFIIIHESGHEWFANNITYKDIADMWIHESFTNYSESLFIEYYYGKEAAAEYIIGTRKGIKNDKPIIGHYDVNNEGSGDMYPKGGNMLHTIRQVIDDDEKWRDILRGLNREFYHQTVTTKQIENYISKQAGMDLKPIFDQYLRDTRIPILLYITMDNTLKYRWSNVVDGFNMPIKVSVNGKWVWLHPEITWKSMDLDTPNPSIKVDKNFYVNSERL</sequence>
<feature type="chain" id="PRO_5045852562" evidence="1">
    <location>
        <begin position="23"/>
        <end position="547"/>
    </location>
</feature>